<evidence type="ECO:0000256" key="5">
    <source>
        <dbReference type="ARBA" id="ARBA00022741"/>
    </source>
</evidence>
<evidence type="ECO:0000256" key="4">
    <source>
        <dbReference type="ARBA" id="ARBA00022679"/>
    </source>
</evidence>
<keyword evidence="7 12" id="KW-0067">ATP-binding</keyword>
<dbReference type="Pfam" id="PF00989">
    <property type="entry name" value="PAS"/>
    <property type="match status" value="1"/>
</dbReference>
<evidence type="ECO:0000256" key="3">
    <source>
        <dbReference type="ARBA" id="ARBA00022553"/>
    </source>
</evidence>
<dbReference type="CDD" id="cd00082">
    <property type="entry name" value="HisKA"/>
    <property type="match status" value="1"/>
</dbReference>
<dbReference type="PROSITE" id="PS50112">
    <property type="entry name" value="PAS"/>
    <property type="match status" value="1"/>
</dbReference>
<feature type="transmembrane region" description="Helical" evidence="9">
    <location>
        <begin position="149"/>
        <end position="169"/>
    </location>
</feature>
<feature type="transmembrane region" description="Helical" evidence="9">
    <location>
        <begin position="21"/>
        <end position="43"/>
    </location>
</feature>
<proteinExistence type="predicted"/>
<evidence type="ECO:0000259" key="11">
    <source>
        <dbReference type="PROSITE" id="PS50112"/>
    </source>
</evidence>
<dbReference type="SMART" id="SM00388">
    <property type="entry name" value="HisKA"/>
    <property type="match status" value="1"/>
</dbReference>
<organism evidence="12 13">
    <name type="scientific">Oceanobacter antarcticus</name>
    <dbReference type="NCBI Taxonomy" id="3133425"/>
    <lineage>
        <taxon>Bacteria</taxon>
        <taxon>Pseudomonadati</taxon>
        <taxon>Pseudomonadota</taxon>
        <taxon>Gammaproteobacteria</taxon>
        <taxon>Oceanospirillales</taxon>
        <taxon>Oceanospirillaceae</taxon>
        <taxon>Oceanobacter</taxon>
    </lineage>
</organism>
<dbReference type="Proteomes" id="UP001620597">
    <property type="component" value="Unassembled WGS sequence"/>
</dbReference>
<evidence type="ECO:0000256" key="2">
    <source>
        <dbReference type="ARBA" id="ARBA00012438"/>
    </source>
</evidence>
<dbReference type="InterPro" id="IPR000014">
    <property type="entry name" value="PAS"/>
</dbReference>
<evidence type="ECO:0000256" key="6">
    <source>
        <dbReference type="ARBA" id="ARBA00022777"/>
    </source>
</evidence>
<sequence length="512" mass="57168">MSSNVSDLVVNGKRLLKIYSYYSLLLALLIMAVHATGGTALIGHDAPHASLLATVLYVMVAASFVAIASLGPHVQLATSYFFLETAILSVLMFASGGLDTGFSSLILICVVIANLLAPGVLGFAVAAWTTLAILVIQHFWPEHYQAGELVNSGVYGFLCFLLAALTQALSRRLNSALELARDQSLRLRRLSKISWQALADLPNGIIACDRDNRILFFNQQAQRWLGISDEATLPQPLLIALTEPGRKHALKIYGESLLVSRMPLPDSMPGDYLVFMEDQSRIAATAQQLKLASLGRLTASIAHEIRNPLSALRQASQLLAETPYLKEEELYLSQVIEQHCMRINRTVEDILQLSRKRQPAIEVLRLKPWLEHFREQFMAMQKGQSFQLVIRCHEHQQVAFDPDHLQQILHNLCANGLRYAIRQQPDNARLVLSAQAQEHNRLLLDVLDNGTGIADEQIEQLFEPFFTTEHNGTGLGLYLCRELCEANQANIQYHRTRSGSCFRLTLRTDIIL</sequence>
<feature type="transmembrane region" description="Helical" evidence="9">
    <location>
        <begin position="49"/>
        <end position="68"/>
    </location>
</feature>
<dbReference type="PANTHER" id="PTHR43065">
    <property type="entry name" value="SENSOR HISTIDINE KINASE"/>
    <property type="match status" value="1"/>
</dbReference>
<keyword evidence="6" id="KW-0418">Kinase</keyword>
<dbReference type="PROSITE" id="PS50109">
    <property type="entry name" value="HIS_KIN"/>
    <property type="match status" value="1"/>
</dbReference>
<gene>
    <name evidence="12" type="ORF">WG929_03070</name>
</gene>
<comment type="catalytic activity">
    <reaction evidence="1">
        <text>ATP + protein L-histidine = ADP + protein N-phospho-L-histidine.</text>
        <dbReference type="EC" id="2.7.13.3"/>
    </reaction>
</comment>
<evidence type="ECO:0000256" key="7">
    <source>
        <dbReference type="ARBA" id="ARBA00022840"/>
    </source>
</evidence>
<dbReference type="SMART" id="SM00387">
    <property type="entry name" value="HATPase_c"/>
    <property type="match status" value="1"/>
</dbReference>
<keyword evidence="13" id="KW-1185">Reference proteome</keyword>
<dbReference type="Pfam" id="PF25323">
    <property type="entry name" value="6TM_PilS"/>
    <property type="match status" value="1"/>
</dbReference>
<accession>A0ABW8NEM7</accession>
<dbReference type="CDD" id="cd00130">
    <property type="entry name" value="PAS"/>
    <property type="match status" value="1"/>
</dbReference>
<evidence type="ECO:0000256" key="9">
    <source>
        <dbReference type="SAM" id="Phobius"/>
    </source>
</evidence>
<dbReference type="RefSeq" id="WP_416204851.1">
    <property type="nucleotide sequence ID" value="NZ_JBBKTX010000003.1"/>
</dbReference>
<dbReference type="InterPro" id="IPR004358">
    <property type="entry name" value="Sig_transdc_His_kin-like_C"/>
</dbReference>
<dbReference type="Pfam" id="PF00512">
    <property type="entry name" value="HisKA"/>
    <property type="match status" value="1"/>
</dbReference>
<dbReference type="Pfam" id="PF02518">
    <property type="entry name" value="HATPase_c"/>
    <property type="match status" value="1"/>
</dbReference>
<dbReference type="Gene3D" id="3.30.450.20">
    <property type="entry name" value="PAS domain"/>
    <property type="match status" value="1"/>
</dbReference>
<feature type="domain" description="Histidine kinase" evidence="10">
    <location>
        <begin position="300"/>
        <end position="510"/>
    </location>
</feature>
<dbReference type="InterPro" id="IPR013767">
    <property type="entry name" value="PAS_fold"/>
</dbReference>
<dbReference type="InterPro" id="IPR003661">
    <property type="entry name" value="HisK_dim/P_dom"/>
</dbReference>
<evidence type="ECO:0000256" key="8">
    <source>
        <dbReference type="ARBA" id="ARBA00023012"/>
    </source>
</evidence>
<dbReference type="SUPFAM" id="SSF55785">
    <property type="entry name" value="PYP-like sensor domain (PAS domain)"/>
    <property type="match status" value="1"/>
</dbReference>
<feature type="transmembrane region" description="Helical" evidence="9">
    <location>
        <begin position="80"/>
        <end position="98"/>
    </location>
</feature>
<dbReference type="InterPro" id="IPR003594">
    <property type="entry name" value="HATPase_dom"/>
</dbReference>
<protein>
    <recommendedName>
        <fullName evidence="2">histidine kinase</fullName>
        <ecNumber evidence="2">2.7.13.3</ecNumber>
    </recommendedName>
</protein>
<reference evidence="12 13" key="1">
    <citation type="submission" date="2024-03" db="EMBL/GenBank/DDBJ databases">
        <title>High-quality draft genome sequence of Oceanobacter sp. wDCs-4.</title>
        <authorList>
            <person name="Dong C."/>
        </authorList>
    </citation>
    <scope>NUCLEOTIDE SEQUENCE [LARGE SCALE GENOMIC DNA]</scope>
    <source>
        <strain evidence="13">wDCs-4</strain>
    </source>
</reference>
<name>A0ABW8NEM7_9GAMM</name>
<dbReference type="SUPFAM" id="SSF47384">
    <property type="entry name" value="Homodimeric domain of signal transducing histidine kinase"/>
    <property type="match status" value="1"/>
</dbReference>
<evidence type="ECO:0000259" key="10">
    <source>
        <dbReference type="PROSITE" id="PS50109"/>
    </source>
</evidence>
<comment type="caution">
    <text evidence="12">The sequence shown here is derived from an EMBL/GenBank/DDBJ whole genome shotgun (WGS) entry which is preliminary data.</text>
</comment>
<dbReference type="GO" id="GO:0005524">
    <property type="term" value="F:ATP binding"/>
    <property type="evidence" value="ECO:0007669"/>
    <property type="project" value="UniProtKB-KW"/>
</dbReference>
<dbReference type="EMBL" id="JBBKTX010000003">
    <property type="protein sequence ID" value="MFK4751383.1"/>
    <property type="molecule type" value="Genomic_DNA"/>
</dbReference>
<dbReference type="InterPro" id="IPR005467">
    <property type="entry name" value="His_kinase_dom"/>
</dbReference>
<feature type="domain" description="PAS" evidence="11">
    <location>
        <begin position="196"/>
        <end position="244"/>
    </location>
</feature>
<keyword evidence="9" id="KW-0812">Transmembrane</keyword>
<dbReference type="InterPro" id="IPR036890">
    <property type="entry name" value="HATPase_C_sf"/>
</dbReference>
<dbReference type="InterPro" id="IPR036097">
    <property type="entry name" value="HisK_dim/P_sf"/>
</dbReference>
<keyword evidence="8" id="KW-0902">Two-component regulatory system</keyword>
<keyword evidence="4" id="KW-0808">Transferase</keyword>
<keyword evidence="3" id="KW-0597">Phosphoprotein</keyword>
<dbReference type="PANTHER" id="PTHR43065:SF52">
    <property type="entry name" value="SENSOR PROTEIN KINASE PILS"/>
    <property type="match status" value="1"/>
</dbReference>
<dbReference type="EC" id="2.7.13.3" evidence="2"/>
<keyword evidence="9" id="KW-1133">Transmembrane helix</keyword>
<dbReference type="Gene3D" id="1.10.287.130">
    <property type="match status" value="1"/>
</dbReference>
<evidence type="ECO:0000313" key="12">
    <source>
        <dbReference type="EMBL" id="MFK4751383.1"/>
    </source>
</evidence>
<dbReference type="PRINTS" id="PR00344">
    <property type="entry name" value="BCTRLSENSOR"/>
</dbReference>
<keyword evidence="9" id="KW-0472">Membrane</keyword>
<evidence type="ECO:0000256" key="1">
    <source>
        <dbReference type="ARBA" id="ARBA00000085"/>
    </source>
</evidence>
<dbReference type="SUPFAM" id="SSF55874">
    <property type="entry name" value="ATPase domain of HSP90 chaperone/DNA topoisomerase II/histidine kinase"/>
    <property type="match status" value="1"/>
</dbReference>
<dbReference type="Gene3D" id="3.30.565.10">
    <property type="entry name" value="Histidine kinase-like ATPase, C-terminal domain"/>
    <property type="match status" value="1"/>
</dbReference>
<dbReference type="InterPro" id="IPR035965">
    <property type="entry name" value="PAS-like_dom_sf"/>
</dbReference>
<evidence type="ECO:0000313" key="13">
    <source>
        <dbReference type="Proteomes" id="UP001620597"/>
    </source>
</evidence>
<keyword evidence="5" id="KW-0547">Nucleotide-binding</keyword>
<feature type="transmembrane region" description="Helical" evidence="9">
    <location>
        <begin position="104"/>
        <end position="137"/>
    </location>
</feature>